<accession>S7V7P3</accession>
<reference evidence="1 2" key="1">
    <citation type="journal article" date="2013" name="Genome Announc.">
        <title>Draft Genome Sequence of Cyclobacterium qasimii Strain M12-11BT, Isolated from Arctic Marine Sediment.</title>
        <authorList>
            <person name="Shivaji S."/>
            <person name="Ara S."/>
            <person name="Singh A."/>
            <person name="Kumar Pinnaka A."/>
        </authorList>
    </citation>
    <scope>NUCLEOTIDE SEQUENCE [LARGE SCALE GENOMIC DNA]</scope>
    <source>
        <strain evidence="1 2">M12-11B</strain>
    </source>
</reference>
<dbReference type="Proteomes" id="UP000014974">
    <property type="component" value="Unassembled WGS sequence"/>
</dbReference>
<protein>
    <submittedName>
        <fullName evidence="1">Uncharacterized protein</fullName>
    </submittedName>
</protein>
<organism evidence="1 2">
    <name type="scientific">Cyclobacterium qasimii M12-11B</name>
    <dbReference type="NCBI Taxonomy" id="641524"/>
    <lineage>
        <taxon>Bacteria</taxon>
        <taxon>Pseudomonadati</taxon>
        <taxon>Bacteroidota</taxon>
        <taxon>Cytophagia</taxon>
        <taxon>Cytophagales</taxon>
        <taxon>Cyclobacteriaceae</taxon>
        <taxon>Cyclobacterium</taxon>
    </lineage>
</organism>
<comment type="caution">
    <text evidence="1">The sequence shown here is derived from an EMBL/GenBank/DDBJ whole genome shotgun (WGS) entry which is preliminary data.</text>
</comment>
<gene>
    <name evidence="1" type="ORF">ADICYQ_4923</name>
</gene>
<evidence type="ECO:0000313" key="1">
    <source>
        <dbReference type="EMBL" id="EPR66225.1"/>
    </source>
</evidence>
<dbReference type="EMBL" id="ATNM01000156">
    <property type="protein sequence ID" value="EPR66225.1"/>
    <property type="molecule type" value="Genomic_DNA"/>
</dbReference>
<name>S7V7P3_9BACT</name>
<evidence type="ECO:0000313" key="2">
    <source>
        <dbReference type="Proteomes" id="UP000014974"/>
    </source>
</evidence>
<proteinExistence type="predicted"/>
<dbReference type="AlphaFoldDB" id="S7V7P3"/>
<sequence length="38" mass="4397">MLFLNCYNDTVTVPSKIDCLVSFNLRLDWLGIDFFVAL</sequence>